<organism evidence="1 2">
    <name type="scientific">Helicobacter pylori Hp H-6</name>
    <dbReference type="NCBI Taxonomy" id="992061"/>
    <lineage>
        <taxon>Bacteria</taxon>
        <taxon>Pseudomonadati</taxon>
        <taxon>Campylobacterota</taxon>
        <taxon>Epsilonproteobacteria</taxon>
        <taxon>Campylobacterales</taxon>
        <taxon>Helicobacteraceae</taxon>
        <taxon>Helicobacter</taxon>
    </lineage>
</organism>
<dbReference type="EMBL" id="AKOZ01000003">
    <property type="protein sequence ID" value="EJB83587.1"/>
    <property type="molecule type" value="Genomic_DNA"/>
</dbReference>
<comment type="caution">
    <text evidence="1">The sequence shown here is derived from an EMBL/GenBank/DDBJ whole genome shotgun (WGS) entry which is preliminary data.</text>
</comment>
<proteinExistence type="predicted"/>
<sequence>MRLKFWFKKASHKRVFKPFICLKFTPLEILKNFYFSPNLFYKHSH</sequence>
<dbReference type="Proteomes" id="UP000004177">
    <property type="component" value="Unassembled WGS sequence"/>
</dbReference>
<name>J0NAZ4_HELPX</name>
<gene>
    <name evidence="1" type="ORF">HPHPH6_0797</name>
</gene>
<accession>J0NAZ4</accession>
<evidence type="ECO:0000313" key="1">
    <source>
        <dbReference type="EMBL" id="EJB83587.1"/>
    </source>
</evidence>
<dbReference type="AlphaFoldDB" id="J0NAZ4"/>
<evidence type="ECO:0000313" key="2">
    <source>
        <dbReference type="Proteomes" id="UP000004177"/>
    </source>
</evidence>
<protein>
    <submittedName>
        <fullName evidence="1">Uncharacterized protein</fullName>
    </submittedName>
</protein>
<dbReference type="PATRIC" id="fig|992061.3.peg.799"/>
<reference evidence="1 2" key="1">
    <citation type="journal article" date="2013" name="Pathog. Dis.">
        <title>Genome sequences of 65 Helicobacter pylori strains isolated from asymptomatic individuals and patients with gastric cancer, peptic ulcer disease, or gastritis.</title>
        <authorList>
            <person name="Blanchard T.G."/>
            <person name="Czinn S.J."/>
            <person name="Correa P."/>
            <person name="Nakazawa T."/>
            <person name="Keelan M."/>
            <person name="Morningstar L."/>
            <person name="Santana-Cruz I."/>
            <person name="Maroo A."/>
            <person name="McCracken C."/>
            <person name="Shefchek K."/>
            <person name="Daugherty S."/>
            <person name="Song Y."/>
            <person name="Fraser C.M."/>
            <person name="Fricke W.F."/>
        </authorList>
    </citation>
    <scope>NUCLEOTIDE SEQUENCE [LARGE SCALE GENOMIC DNA]</scope>
    <source>
        <strain evidence="1 2">Hp H-6</strain>
    </source>
</reference>